<dbReference type="PROSITE" id="PS50297">
    <property type="entry name" value="ANK_REP_REGION"/>
    <property type="match status" value="2"/>
</dbReference>
<evidence type="ECO:0000256" key="1">
    <source>
        <dbReference type="ARBA" id="ARBA00022737"/>
    </source>
</evidence>
<protein>
    <recommendedName>
        <fullName evidence="6">Ankyrin repeat protein</fullName>
    </recommendedName>
</protein>
<dbReference type="EMBL" id="CAJPEV010014403">
    <property type="protein sequence ID" value="CAG0906945.1"/>
    <property type="molecule type" value="Genomic_DNA"/>
</dbReference>
<dbReference type="Proteomes" id="UP000677054">
    <property type="component" value="Unassembled WGS sequence"/>
</dbReference>
<dbReference type="SMART" id="SM00248">
    <property type="entry name" value="ANK"/>
    <property type="match status" value="5"/>
</dbReference>
<feature type="repeat" description="ANK" evidence="3">
    <location>
        <begin position="105"/>
        <end position="137"/>
    </location>
</feature>
<dbReference type="PANTHER" id="PTHR24173:SF74">
    <property type="entry name" value="ANKYRIN REPEAT DOMAIN-CONTAINING PROTEIN 16"/>
    <property type="match status" value="1"/>
</dbReference>
<dbReference type="Pfam" id="PF00023">
    <property type="entry name" value="Ank"/>
    <property type="match status" value="1"/>
</dbReference>
<evidence type="ECO:0000313" key="4">
    <source>
        <dbReference type="EMBL" id="CAD7254925.1"/>
    </source>
</evidence>
<dbReference type="OrthoDB" id="6381641at2759"/>
<dbReference type="PRINTS" id="PR01415">
    <property type="entry name" value="ANKYRIN"/>
</dbReference>
<dbReference type="SUPFAM" id="SSF48403">
    <property type="entry name" value="Ankyrin repeat"/>
    <property type="match status" value="1"/>
</dbReference>
<name>A0A7R9FTS3_9CRUS</name>
<evidence type="ECO:0000256" key="3">
    <source>
        <dbReference type="PROSITE-ProRule" id="PRU00023"/>
    </source>
</evidence>
<dbReference type="InterPro" id="IPR036770">
    <property type="entry name" value="Ankyrin_rpt-contain_sf"/>
</dbReference>
<evidence type="ECO:0000313" key="5">
    <source>
        <dbReference type="Proteomes" id="UP000677054"/>
    </source>
</evidence>
<dbReference type="InterPro" id="IPR002110">
    <property type="entry name" value="Ankyrin_rpt"/>
</dbReference>
<feature type="repeat" description="ANK" evidence="3">
    <location>
        <begin position="214"/>
        <end position="246"/>
    </location>
</feature>
<accession>A0A7R9FTS3</accession>
<reference evidence="4" key="1">
    <citation type="submission" date="2020-11" db="EMBL/GenBank/DDBJ databases">
        <authorList>
            <person name="Tran Van P."/>
        </authorList>
    </citation>
    <scope>NUCLEOTIDE SEQUENCE</scope>
</reference>
<feature type="repeat" description="ANK" evidence="3">
    <location>
        <begin position="42"/>
        <end position="74"/>
    </location>
</feature>
<dbReference type="Pfam" id="PF12796">
    <property type="entry name" value="Ank_2"/>
    <property type="match status" value="2"/>
</dbReference>
<organism evidence="4">
    <name type="scientific">Darwinula stevensoni</name>
    <dbReference type="NCBI Taxonomy" id="69355"/>
    <lineage>
        <taxon>Eukaryota</taxon>
        <taxon>Metazoa</taxon>
        <taxon>Ecdysozoa</taxon>
        <taxon>Arthropoda</taxon>
        <taxon>Crustacea</taxon>
        <taxon>Oligostraca</taxon>
        <taxon>Ostracoda</taxon>
        <taxon>Podocopa</taxon>
        <taxon>Podocopida</taxon>
        <taxon>Darwinulocopina</taxon>
        <taxon>Darwinuloidea</taxon>
        <taxon>Darwinulidae</taxon>
        <taxon>Darwinula</taxon>
    </lineage>
</organism>
<keyword evidence="5" id="KW-1185">Reference proteome</keyword>
<sequence length="246" mass="27493">MELSDEVAVRLRTHEDFEAFCCAFEASDAAFVRWARAYSDRNGTTPLHLAAKGGRLQVVGLLLKKKDEVDAKDRKQRTPLHLAATGEIASLLLNAGAEVDARDKYGYTPLYRAARDDRRDVASVLQHHNANLYAASRHGWTPLHTKLLRFLDLNITLELTHSDYDWKSGLKRSAKDRTKAEDRKQRTPLHLAATGEIASLLLNAGAEVDARDKYGYTPLHRAARDGRRDVASVLLHHNANVHAASR</sequence>
<dbReference type="PANTHER" id="PTHR24173">
    <property type="entry name" value="ANKYRIN REPEAT CONTAINING"/>
    <property type="match status" value="1"/>
</dbReference>
<evidence type="ECO:0000256" key="2">
    <source>
        <dbReference type="ARBA" id="ARBA00023043"/>
    </source>
</evidence>
<dbReference type="EMBL" id="LR913921">
    <property type="protein sequence ID" value="CAD7254925.1"/>
    <property type="molecule type" value="Genomic_DNA"/>
</dbReference>
<evidence type="ECO:0008006" key="6">
    <source>
        <dbReference type="Google" id="ProtNLM"/>
    </source>
</evidence>
<gene>
    <name evidence="4" type="ORF">DSTB1V02_LOCUS14671</name>
</gene>
<dbReference type="AlphaFoldDB" id="A0A7R9FTS3"/>
<keyword evidence="2 3" id="KW-0040">ANK repeat</keyword>
<keyword evidence="1" id="KW-0677">Repeat</keyword>
<feature type="non-terminal residue" evidence="4">
    <location>
        <position position="1"/>
    </location>
</feature>
<proteinExistence type="predicted"/>
<dbReference type="PROSITE" id="PS50088">
    <property type="entry name" value="ANK_REPEAT"/>
    <property type="match status" value="3"/>
</dbReference>
<dbReference type="Gene3D" id="1.25.40.20">
    <property type="entry name" value="Ankyrin repeat-containing domain"/>
    <property type="match status" value="2"/>
</dbReference>